<feature type="chain" id="PRO_5044011543" evidence="5">
    <location>
        <begin position="21"/>
        <end position="248"/>
    </location>
</feature>
<feature type="region of interest" description="Disordered" evidence="4">
    <location>
        <begin position="229"/>
        <end position="248"/>
    </location>
</feature>
<feature type="non-terminal residue" evidence="6">
    <location>
        <position position="248"/>
    </location>
</feature>
<name>A0AAV5TQA7_9BILA</name>
<dbReference type="GO" id="GO:0008236">
    <property type="term" value="F:serine-type peptidase activity"/>
    <property type="evidence" value="ECO:0007669"/>
    <property type="project" value="UniProtKB-KW"/>
</dbReference>
<reference evidence="6" key="1">
    <citation type="submission" date="2023-10" db="EMBL/GenBank/DDBJ databases">
        <title>Genome assembly of Pristionchus species.</title>
        <authorList>
            <person name="Yoshida K."/>
            <person name="Sommer R.J."/>
        </authorList>
    </citation>
    <scope>NUCLEOTIDE SEQUENCE</scope>
    <source>
        <strain evidence="6">RS0144</strain>
    </source>
</reference>
<dbReference type="PROSITE" id="PS00138">
    <property type="entry name" value="SUBTILASE_SER"/>
    <property type="match status" value="1"/>
</dbReference>
<dbReference type="GO" id="GO:0006508">
    <property type="term" value="P:proteolysis"/>
    <property type="evidence" value="ECO:0007669"/>
    <property type="project" value="UniProtKB-KW"/>
</dbReference>
<evidence type="ECO:0000256" key="4">
    <source>
        <dbReference type="SAM" id="MobiDB-lite"/>
    </source>
</evidence>
<dbReference type="InterPro" id="IPR023828">
    <property type="entry name" value="Peptidase_S8_Ser-AS"/>
</dbReference>
<feature type="non-terminal residue" evidence="6">
    <location>
        <position position="1"/>
    </location>
</feature>
<keyword evidence="7" id="KW-1185">Reference proteome</keyword>
<evidence type="ECO:0000256" key="1">
    <source>
        <dbReference type="ARBA" id="ARBA00022670"/>
    </source>
</evidence>
<evidence type="ECO:0000256" key="3">
    <source>
        <dbReference type="ARBA" id="ARBA00022825"/>
    </source>
</evidence>
<dbReference type="EMBL" id="BTSX01000004">
    <property type="protein sequence ID" value="GMS96625.1"/>
    <property type="molecule type" value="Genomic_DNA"/>
</dbReference>
<organism evidence="6 7">
    <name type="scientific">Pristionchus entomophagus</name>
    <dbReference type="NCBI Taxonomy" id="358040"/>
    <lineage>
        <taxon>Eukaryota</taxon>
        <taxon>Metazoa</taxon>
        <taxon>Ecdysozoa</taxon>
        <taxon>Nematoda</taxon>
        <taxon>Chromadorea</taxon>
        <taxon>Rhabditida</taxon>
        <taxon>Rhabditina</taxon>
        <taxon>Diplogasteromorpha</taxon>
        <taxon>Diplogasteroidea</taxon>
        <taxon>Neodiplogasteridae</taxon>
        <taxon>Pristionchus</taxon>
    </lineage>
</organism>
<evidence type="ECO:0000256" key="2">
    <source>
        <dbReference type="ARBA" id="ARBA00022801"/>
    </source>
</evidence>
<keyword evidence="2" id="KW-0378">Hydrolase</keyword>
<keyword evidence="1" id="KW-0645">Protease</keyword>
<comment type="caution">
    <text evidence="6">The sequence shown here is derived from an EMBL/GenBank/DDBJ whole genome shotgun (WGS) entry which is preliminary data.</text>
</comment>
<dbReference type="AlphaFoldDB" id="A0AAV5TQA7"/>
<sequence>LLLAMRAAMIVLALSGCAEARFKRQAYGYDAPVVAAAPVVATTAVPAVAWPAATAAPVAEWAAQPTAFSTAAPVVAAAPQVAATVAPAAAWPAAPAVAALPAGWPAAAAGASAFPYSFPVGHPFYRGPYAGYSPYGFSGYPYGAAAPAALTAAYPYGTTTAAYSYGGYPYGAAYGQPAPFSPYGNFGYQGLPYQGAYPWGLGGYNWGTSAALPTVAAAAAPAAAAFPAGSEVSGENVTVSPVKEAEKK</sequence>
<accession>A0AAV5TQA7</accession>
<evidence type="ECO:0000256" key="5">
    <source>
        <dbReference type="SAM" id="SignalP"/>
    </source>
</evidence>
<keyword evidence="3" id="KW-0720">Serine protease</keyword>
<keyword evidence="5" id="KW-0732">Signal</keyword>
<gene>
    <name evidence="6" type="ORF">PENTCL1PPCAC_18800</name>
</gene>
<dbReference type="Proteomes" id="UP001432027">
    <property type="component" value="Unassembled WGS sequence"/>
</dbReference>
<feature type="signal peptide" evidence="5">
    <location>
        <begin position="1"/>
        <end position="20"/>
    </location>
</feature>
<proteinExistence type="predicted"/>
<evidence type="ECO:0000313" key="6">
    <source>
        <dbReference type="EMBL" id="GMS96625.1"/>
    </source>
</evidence>
<protein>
    <submittedName>
        <fullName evidence="6">Uncharacterized protein</fullName>
    </submittedName>
</protein>
<evidence type="ECO:0000313" key="7">
    <source>
        <dbReference type="Proteomes" id="UP001432027"/>
    </source>
</evidence>